<name>X1G6M3_9ZZZZ</name>
<comment type="caution">
    <text evidence="1">The sequence shown here is derived from an EMBL/GenBank/DDBJ whole genome shotgun (WGS) entry which is preliminary data.</text>
</comment>
<evidence type="ECO:0000313" key="1">
    <source>
        <dbReference type="EMBL" id="GAH40455.1"/>
    </source>
</evidence>
<proteinExistence type="predicted"/>
<organism evidence="1">
    <name type="scientific">marine sediment metagenome</name>
    <dbReference type="NCBI Taxonomy" id="412755"/>
    <lineage>
        <taxon>unclassified sequences</taxon>
        <taxon>metagenomes</taxon>
        <taxon>ecological metagenomes</taxon>
    </lineage>
</organism>
<reference evidence="1" key="1">
    <citation type="journal article" date="2014" name="Front. Microbiol.">
        <title>High frequency of phylogenetically diverse reductive dehalogenase-homologous genes in deep subseafloor sedimentary metagenomes.</title>
        <authorList>
            <person name="Kawai M."/>
            <person name="Futagami T."/>
            <person name="Toyoda A."/>
            <person name="Takaki Y."/>
            <person name="Nishi S."/>
            <person name="Hori S."/>
            <person name="Arai W."/>
            <person name="Tsubouchi T."/>
            <person name="Morono Y."/>
            <person name="Uchiyama I."/>
            <person name="Ito T."/>
            <person name="Fujiyama A."/>
            <person name="Inagaki F."/>
            <person name="Takami H."/>
        </authorList>
    </citation>
    <scope>NUCLEOTIDE SEQUENCE</scope>
    <source>
        <strain evidence="1">Expedition CK06-06</strain>
    </source>
</reference>
<gene>
    <name evidence="1" type="ORF">S03H2_18668</name>
</gene>
<accession>X1G6M3</accession>
<dbReference type="EMBL" id="BARU01009699">
    <property type="protein sequence ID" value="GAH40455.1"/>
    <property type="molecule type" value="Genomic_DNA"/>
</dbReference>
<protein>
    <submittedName>
        <fullName evidence="1">Uncharacterized protein</fullName>
    </submittedName>
</protein>
<sequence>MDAKHKKMKWFERWDLNERGRCSHVKDILKDGEAIGVIELDNDDRYEIFSCKVCGYIYCGRVPLKYYLEKASKA</sequence>
<dbReference type="AlphaFoldDB" id="X1G6M3"/>